<dbReference type="OrthoDB" id="744361at2"/>
<keyword evidence="3" id="KW-1185">Reference proteome</keyword>
<dbReference type="CDD" id="cd00761">
    <property type="entry name" value="Glyco_tranf_GTA_type"/>
    <property type="match status" value="1"/>
</dbReference>
<reference evidence="2 3" key="1">
    <citation type="submission" date="2013-12" db="EMBL/GenBank/DDBJ databases">
        <authorList>
            <consortium name="DOE Joint Genome Institute"/>
            <person name="Eisen J."/>
            <person name="Huntemann M."/>
            <person name="Han J."/>
            <person name="Chen A."/>
            <person name="Kyrpides N."/>
            <person name="Mavromatis K."/>
            <person name="Markowitz V."/>
            <person name="Palaniappan K."/>
            <person name="Ivanova N."/>
            <person name="Schaumberg A."/>
            <person name="Pati A."/>
            <person name="Liolios K."/>
            <person name="Nordberg H.P."/>
            <person name="Cantor M.N."/>
            <person name="Hua S.X."/>
            <person name="Woyke T."/>
        </authorList>
    </citation>
    <scope>NUCLEOTIDE SEQUENCE [LARGE SCALE GENOMIC DNA]</scope>
    <source>
        <strain evidence="3">DSM 19437</strain>
    </source>
</reference>
<organism evidence="2 3">
    <name type="scientific">Niabella soli DSM 19437</name>
    <dbReference type="NCBI Taxonomy" id="929713"/>
    <lineage>
        <taxon>Bacteria</taxon>
        <taxon>Pseudomonadati</taxon>
        <taxon>Bacteroidota</taxon>
        <taxon>Chitinophagia</taxon>
        <taxon>Chitinophagales</taxon>
        <taxon>Chitinophagaceae</taxon>
        <taxon>Niabella</taxon>
    </lineage>
</organism>
<gene>
    <name evidence="2" type="ORF">NIASO_01025</name>
</gene>
<name>W0EX95_9BACT</name>
<dbReference type="GO" id="GO:0016758">
    <property type="term" value="F:hexosyltransferase activity"/>
    <property type="evidence" value="ECO:0007669"/>
    <property type="project" value="UniProtKB-ARBA"/>
</dbReference>
<feature type="domain" description="Glycosyltransferase 2-like" evidence="1">
    <location>
        <begin position="8"/>
        <end position="134"/>
    </location>
</feature>
<evidence type="ECO:0000259" key="1">
    <source>
        <dbReference type="Pfam" id="PF00535"/>
    </source>
</evidence>
<dbReference type="KEGG" id="nso:NIASO_01025"/>
<sequence>MFHFDQVSLLITHYKRSKSLERLLASLQAIGCRFGEVIVSDDGSPEPHISYISELKNQYDFKFVTTPVNKGLGNNMNKGHLATSKPYVLYIQEDFLPDPLFPGELRRALQYMEADHSIDMTRFFSHSRYPYMKPFPKDPDFSLTYYAPLALKYTKIYNYSDLPHLRRHNFLEKFGHYREGIPGDRTEYWMCISYFRKKGKTLFYNDYRKLFDHENSDQEPSTMVRKSISTSNNAALTVIRHLYRHLKYNYDLFLKKM</sequence>
<dbReference type="Pfam" id="PF00535">
    <property type="entry name" value="Glycos_transf_2"/>
    <property type="match status" value="1"/>
</dbReference>
<dbReference type="eggNOG" id="COG1215">
    <property type="taxonomic scope" value="Bacteria"/>
</dbReference>
<accession>W0EX95</accession>
<dbReference type="EMBL" id="CP007035">
    <property type="protein sequence ID" value="AHF14158.1"/>
    <property type="molecule type" value="Genomic_DNA"/>
</dbReference>
<evidence type="ECO:0000313" key="3">
    <source>
        <dbReference type="Proteomes" id="UP000003586"/>
    </source>
</evidence>
<dbReference type="InterPro" id="IPR001173">
    <property type="entry name" value="Glyco_trans_2-like"/>
</dbReference>
<dbReference type="PANTHER" id="PTHR22916">
    <property type="entry name" value="GLYCOSYLTRANSFERASE"/>
    <property type="match status" value="1"/>
</dbReference>
<dbReference type="STRING" id="929713.NIASO_01025"/>
<keyword evidence="2" id="KW-0808">Transferase</keyword>
<dbReference type="Gene3D" id="3.90.550.10">
    <property type="entry name" value="Spore Coat Polysaccharide Biosynthesis Protein SpsA, Chain A"/>
    <property type="match status" value="1"/>
</dbReference>
<dbReference type="Proteomes" id="UP000003586">
    <property type="component" value="Chromosome"/>
</dbReference>
<protein>
    <submittedName>
        <fullName evidence="2">Glycosyl transferase family 2</fullName>
    </submittedName>
</protein>
<dbReference type="InterPro" id="IPR029044">
    <property type="entry name" value="Nucleotide-diphossugar_trans"/>
</dbReference>
<dbReference type="AlphaFoldDB" id="W0EX95"/>
<dbReference type="HOGENOM" id="CLU_1041519_0_0_10"/>
<dbReference type="PANTHER" id="PTHR22916:SF3">
    <property type="entry name" value="UDP-GLCNAC:BETAGAL BETA-1,3-N-ACETYLGLUCOSAMINYLTRANSFERASE-LIKE PROTEIN 1"/>
    <property type="match status" value="1"/>
</dbReference>
<dbReference type="RefSeq" id="WP_008581809.1">
    <property type="nucleotide sequence ID" value="NZ_CP007035.1"/>
</dbReference>
<evidence type="ECO:0000313" key="2">
    <source>
        <dbReference type="EMBL" id="AHF14158.1"/>
    </source>
</evidence>
<proteinExistence type="predicted"/>
<dbReference type="SUPFAM" id="SSF53448">
    <property type="entry name" value="Nucleotide-diphospho-sugar transferases"/>
    <property type="match status" value="1"/>
</dbReference>